<comment type="caution">
    <text evidence="1">The sequence shown here is derived from an EMBL/GenBank/DDBJ whole genome shotgun (WGS) entry which is preliminary data.</text>
</comment>
<sequence length="154" mass="16859">MSFSTIPRARGAISHHKSFTSIELNFISLSGIDSFERSIRSVILKNADSIPQQWEVLFLGKGFVFHSAKSCVWFTDLNPTKVHDSSQSGRQNPLPGAIPSVFTNNIFEMKSFLVETMMALEEQLGVSLEEGGAENIVTVQDATGLIEKVKVAAA</sequence>
<evidence type="ECO:0000313" key="1">
    <source>
        <dbReference type="EMBL" id="MBA0703415.1"/>
    </source>
</evidence>
<protein>
    <submittedName>
        <fullName evidence="1">Uncharacterized protein</fullName>
    </submittedName>
</protein>
<evidence type="ECO:0000313" key="2">
    <source>
        <dbReference type="Proteomes" id="UP000593574"/>
    </source>
</evidence>
<dbReference type="Gene3D" id="1.10.1200.10">
    <property type="entry name" value="ACP-like"/>
    <property type="match status" value="1"/>
</dbReference>
<dbReference type="InterPro" id="IPR036736">
    <property type="entry name" value="ACP-like_sf"/>
</dbReference>
<dbReference type="AlphaFoldDB" id="A0A7J8YV57"/>
<proteinExistence type="predicted"/>
<name>A0A7J8YV57_9ROSI</name>
<accession>A0A7J8YV57</accession>
<keyword evidence="2" id="KW-1185">Reference proteome</keyword>
<reference evidence="1 2" key="1">
    <citation type="journal article" date="2019" name="Genome Biol. Evol.">
        <title>Insights into the evolution of the New World diploid cottons (Gossypium, subgenus Houzingenia) based on genome sequencing.</title>
        <authorList>
            <person name="Grover C.E."/>
            <person name="Arick M.A. 2nd"/>
            <person name="Thrash A."/>
            <person name="Conover J.L."/>
            <person name="Sanders W.S."/>
            <person name="Peterson D.G."/>
            <person name="Frelichowski J.E."/>
            <person name="Scheffler J.A."/>
            <person name="Scheffler B.E."/>
            <person name="Wendel J.F."/>
        </authorList>
    </citation>
    <scope>NUCLEOTIDE SEQUENCE [LARGE SCALE GENOMIC DNA]</scope>
    <source>
        <strain evidence="1">4</strain>
        <tissue evidence="1">Leaf</tissue>
    </source>
</reference>
<dbReference type="EMBL" id="JABEZV010000001">
    <property type="protein sequence ID" value="MBA0703415.1"/>
    <property type="molecule type" value="Genomic_DNA"/>
</dbReference>
<gene>
    <name evidence="1" type="ORF">Golax_015740</name>
</gene>
<dbReference type="Proteomes" id="UP000593574">
    <property type="component" value="Unassembled WGS sequence"/>
</dbReference>
<organism evidence="1 2">
    <name type="scientific">Gossypium laxum</name>
    <dbReference type="NCBI Taxonomy" id="34288"/>
    <lineage>
        <taxon>Eukaryota</taxon>
        <taxon>Viridiplantae</taxon>
        <taxon>Streptophyta</taxon>
        <taxon>Embryophyta</taxon>
        <taxon>Tracheophyta</taxon>
        <taxon>Spermatophyta</taxon>
        <taxon>Magnoliopsida</taxon>
        <taxon>eudicotyledons</taxon>
        <taxon>Gunneridae</taxon>
        <taxon>Pentapetalae</taxon>
        <taxon>rosids</taxon>
        <taxon>malvids</taxon>
        <taxon>Malvales</taxon>
        <taxon>Malvaceae</taxon>
        <taxon>Malvoideae</taxon>
        <taxon>Gossypium</taxon>
    </lineage>
</organism>